<protein>
    <submittedName>
        <fullName evidence="5">1,2-diacylglycerol 3-alpha-glucosyltransferase</fullName>
    </submittedName>
</protein>
<evidence type="ECO:0000313" key="6">
    <source>
        <dbReference type="EMBL" id="GFP22981.1"/>
    </source>
</evidence>
<evidence type="ECO:0000313" key="8">
    <source>
        <dbReference type="EMBL" id="GFP39255.1"/>
    </source>
</evidence>
<dbReference type="RefSeq" id="WP_176235637.1">
    <property type="nucleotide sequence ID" value="NZ_BLRU01000038.1"/>
</dbReference>
<name>A0A6V8NUN6_9ACTN</name>
<keyword evidence="1" id="KW-0328">Glycosyltransferase</keyword>
<proteinExistence type="predicted"/>
<evidence type="ECO:0000313" key="10">
    <source>
        <dbReference type="Proteomes" id="UP000574717"/>
    </source>
</evidence>
<dbReference type="EMBL" id="BLRU01000038">
    <property type="protein sequence ID" value="GFP19117.1"/>
    <property type="molecule type" value="Genomic_DNA"/>
</dbReference>
<dbReference type="Pfam" id="PF13439">
    <property type="entry name" value="Glyco_transf_4"/>
    <property type="match status" value="1"/>
</dbReference>
<dbReference type="PANTHER" id="PTHR45947">
    <property type="entry name" value="SULFOQUINOVOSYL TRANSFERASE SQD2"/>
    <property type="match status" value="1"/>
</dbReference>
<dbReference type="Proteomes" id="UP000574717">
    <property type="component" value="Unassembled WGS sequence"/>
</dbReference>
<dbReference type="InterPro" id="IPR001296">
    <property type="entry name" value="Glyco_trans_1"/>
</dbReference>
<reference evidence="9 10" key="1">
    <citation type="journal article" date="2020" name="Front. Microbiol.">
        <title>Single-cell genomics of novel Actinobacteria with the Wood-Ljungdahl pathway discovered in a serpentinizing system.</title>
        <authorList>
            <person name="Merino N."/>
            <person name="Kawai M."/>
            <person name="Boyd E.S."/>
            <person name="Colman D.R."/>
            <person name="McGlynn S.E."/>
            <person name="Nealson K.H."/>
            <person name="Kurokawa K."/>
            <person name="Hongoh Y."/>
        </authorList>
    </citation>
    <scope>NUCLEOTIDE SEQUENCE [LARGE SCALE GENOMIC DNA]</scope>
    <source>
        <strain evidence="5 10">S03</strain>
        <strain evidence="6 11">S09_30</strain>
        <strain evidence="7 12">S34</strain>
        <strain evidence="8 9">S47</strain>
    </source>
</reference>
<dbReference type="EMBL" id="BLRZ01000038">
    <property type="protein sequence ID" value="GFP30051.1"/>
    <property type="molecule type" value="Genomic_DNA"/>
</dbReference>
<evidence type="ECO:0000313" key="9">
    <source>
        <dbReference type="Proteomes" id="UP000569018"/>
    </source>
</evidence>
<keyword evidence="12" id="KW-1185">Reference proteome</keyword>
<dbReference type="Proteomes" id="UP000588083">
    <property type="component" value="Unassembled WGS sequence"/>
</dbReference>
<evidence type="ECO:0000313" key="11">
    <source>
        <dbReference type="Proteomes" id="UP000585609"/>
    </source>
</evidence>
<dbReference type="GO" id="GO:0016757">
    <property type="term" value="F:glycosyltransferase activity"/>
    <property type="evidence" value="ECO:0007669"/>
    <property type="project" value="UniProtKB-KW"/>
</dbReference>
<comment type="caution">
    <text evidence="6">The sequence shown here is derived from an EMBL/GenBank/DDBJ whole genome shotgun (WGS) entry which is preliminary data.</text>
</comment>
<dbReference type="AlphaFoldDB" id="A0A6V8NUN6"/>
<dbReference type="CDD" id="cd03817">
    <property type="entry name" value="GT4_UGDG-like"/>
    <property type="match status" value="1"/>
</dbReference>
<keyword evidence="2 5" id="KW-0808">Transferase</keyword>
<dbReference type="Gene3D" id="3.40.50.2000">
    <property type="entry name" value="Glycogen Phosphorylase B"/>
    <property type="match status" value="2"/>
</dbReference>
<dbReference type="SUPFAM" id="SSF53756">
    <property type="entry name" value="UDP-Glycosyltransferase/glycogen phosphorylase"/>
    <property type="match status" value="1"/>
</dbReference>
<dbReference type="InterPro" id="IPR050194">
    <property type="entry name" value="Glycosyltransferase_grp1"/>
</dbReference>
<dbReference type="EMBL" id="BLSD01000040">
    <property type="protein sequence ID" value="GFP39255.1"/>
    <property type="molecule type" value="Genomic_DNA"/>
</dbReference>
<organism evidence="6 11">
    <name type="scientific">Candidatus Hakubella thermalkaliphila</name>
    <dbReference type="NCBI Taxonomy" id="2754717"/>
    <lineage>
        <taxon>Bacteria</taxon>
        <taxon>Bacillati</taxon>
        <taxon>Actinomycetota</taxon>
        <taxon>Actinomycetota incertae sedis</taxon>
        <taxon>Candidatus Hakubellales</taxon>
        <taxon>Candidatus Hakubellaceae</taxon>
        <taxon>Candidatus Hakubella</taxon>
    </lineage>
</organism>
<feature type="domain" description="Glycosyl transferase family 1" evidence="3">
    <location>
        <begin position="193"/>
        <end position="354"/>
    </location>
</feature>
<evidence type="ECO:0000256" key="2">
    <source>
        <dbReference type="ARBA" id="ARBA00022679"/>
    </source>
</evidence>
<dbReference type="GO" id="GO:1901137">
    <property type="term" value="P:carbohydrate derivative biosynthetic process"/>
    <property type="evidence" value="ECO:0007669"/>
    <property type="project" value="UniProtKB-ARBA"/>
</dbReference>
<evidence type="ECO:0000313" key="5">
    <source>
        <dbReference type="EMBL" id="GFP19117.1"/>
    </source>
</evidence>
<dbReference type="Proteomes" id="UP000585609">
    <property type="component" value="Unassembled WGS sequence"/>
</dbReference>
<accession>A0A6V8NUN6</accession>
<evidence type="ECO:0000313" key="12">
    <source>
        <dbReference type="Proteomes" id="UP000588083"/>
    </source>
</evidence>
<sequence>MKIGMFTDTYSPQINGVVTSVISFENELMRQGHEVHIFAPRFPGYKDDGNHIHRFPSVDIFFIEGYRLAIPTLWDIMATIRKLKLDIVHSHDPFPLGLVALRVSRAESIPLVHTYHTLYEEYLHYLPRIIRISKKRVERISRIYCDRCDLVLSPSERIRELLIEYGVSSRIEVLPTGVDLHEFQSLLPGGEEEALQKKNEDTRLIYVGRVAKEKNIEFLFDVMDKVRSRVPGVVLRVVGGGPELPHLKRVCQERGLADIVSFSGFVDRKGVVKELRQSDIFVFSSLTETQGLAILEAMATGLPVVAVDAMGASQLIEHGREGFLTGLDVDQFVDHVLKLIRNPSLRQEMGRLARDKAMANSLTHVTGRLLDLYGECIDAAGDRRKNVPRRMVRARSLAETGKGFSKIIWS</sequence>
<dbReference type="Pfam" id="PF00534">
    <property type="entry name" value="Glycos_transf_1"/>
    <property type="match status" value="1"/>
</dbReference>
<dbReference type="Proteomes" id="UP000569018">
    <property type="component" value="Unassembled WGS sequence"/>
</dbReference>
<dbReference type="PANTHER" id="PTHR45947:SF3">
    <property type="entry name" value="SULFOQUINOVOSYL TRANSFERASE SQD2"/>
    <property type="match status" value="1"/>
</dbReference>
<gene>
    <name evidence="5" type="ORF">HKBW3S03_00621</name>
    <name evidence="6" type="ORF">HKBW3S09_00448</name>
    <name evidence="7" type="ORF">HKBW3S34_00971</name>
    <name evidence="8" type="ORF">HKBW3S47_00954</name>
</gene>
<feature type="domain" description="Glycosyltransferase subfamily 4-like N-terminal" evidence="4">
    <location>
        <begin position="14"/>
        <end position="181"/>
    </location>
</feature>
<evidence type="ECO:0000313" key="7">
    <source>
        <dbReference type="EMBL" id="GFP30051.1"/>
    </source>
</evidence>
<dbReference type="InterPro" id="IPR028098">
    <property type="entry name" value="Glyco_trans_4-like_N"/>
</dbReference>
<evidence type="ECO:0000259" key="3">
    <source>
        <dbReference type="Pfam" id="PF00534"/>
    </source>
</evidence>
<evidence type="ECO:0000259" key="4">
    <source>
        <dbReference type="Pfam" id="PF13439"/>
    </source>
</evidence>
<dbReference type="EMBL" id="BLRW01000038">
    <property type="protein sequence ID" value="GFP22981.1"/>
    <property type="molecule type" value="Genomic_DNA"/>
</dbReference>
<evidence type="ECO:0000256" key="1">
    <source>
        <dbReference type="ARBA" id="ARBA00022676"/>
    </source>
</evidence>